<protein>
    <submittedName>
        <fullName evidence="1">Phospholipid-translocating P-type ATPase</fullName>
    </submittedName>
</protein>
<accession>A0A699YUG5</accession>
<comment type="caution">
    <text evidence="1">The sequence shown here is derived from an EMBL/GenBank/DDBJ whole genome shotgun (WGS) entry which is preliminary data.</text>
</comment>
<dbReference type="InterPro" id="IPR023299">
    <property type="entry name" value="ATPase_P-typ_cyto_dom_N"/>
</dbReference>
<dbReference type="GO" id="GO:0000166">
    <property type="term" value="F:nucleotide binding"/>
    <property type="evidence" value="ECO:0007669"/>
    <property type="project" value="InterPro"/>
</dbReference>
<dbReference type="GO" id="GO:0005886">
    <property type="term" value="C:plasma membrane"/>
    <property type="evidence" value="ECO:0007669"/>
    <property type="project" value="TreeGrafter"/>
</dbReference>
<proteinExistence type="predicted"/>
<dbReference type="Proteomes" id="UP000485058">
    <property type="component" value="Unassembled WGS sequence"/>
</dbReference>
<dbReference type="GO" id="GO:0140326">
    <property type="term" value="F:ATPase-coupled intramembrane lipid transporter activity"/>
    <property type="evidence" value="ECO:0007669"/>
    <property type="project" value="TreeGrafter"/>
</dbReference>
<reference evidence="1 2" key="1">
    <citation type="submission" date="2020-02" db="EMBL/GenBank/DDBJ databases">
        <title>Draft genome sequence of Haematococcus lacustris strain NIES-144.</title>
        <authorList>
            <person name="Morimoto D."/>
            <person name="Nakagawa S."/>
            <person name="Yoshida T."/>
            <person name="Sawayama S."/>
        </authorList>
    </citation>
    <scope>NUCLEOTIDE SEQUENCE [LARGE SCALE GENOMIC DNA]</scope>
    <source>
        <strain evidence="1 2">NIES-144</strain>
    </source>
</reference>
<gene>
    <name evidence="1" type="ORF">HaLaN_01331</name>
</gene>
<sequence>MSVVIRAPNGRLVAFVKGADSAMLPLLRPDTPEEVLEATQRDLSFFATQGLRTLVVGARQLDPAWYARWDEGYQSAAAALHDRDEKVSAAALELEKELELPGPPYP</sequence>
<evidence type="ECO:0000313" key="2">
    <source>
        <dbReference type="Proteomes" id="UP000485058"/>
    </source>
</evidence>
<dbReference type="AlphaFoldDB" id="A0A699YUG5"/>
<name>A0A699YUG5_HAELA</name>
<dbReference type="PANTHER" id="PTHR24092">
    <property type="entry name" value="PROBABLE PHOSPHOLIPID-TRANSPORTING ATPASE"/>
    <property type="match status" value="1"/>
</dbReference>
<organism evidence="1 2">
    <name type="scientific">Haematococcus lacustris</name>
    <name type="common">Green alga</name>
    <name type="synonym">Haematococcus pluvialis</name>
    <dbReference type="NCBI Taxonomy" id="44745"/>
    <lineage>
        <taxon>Eukaryota</taxon>
        <taxon>Viridiplantae</taxon>
        <taxon>Chlorophyta</taxon>
        <taxon>core chlorophytes</taxon>
        <taxon>Chlorophyceae</taxon>
        <taxon>CS clade</taxon>
        <taxon>Chlamydomonadales</taxon>
        <taxon>Haematococcaceae</taxon>
        <taxon>Haematococcus</taxon>
    </lineage>
</organism>
<dbReference type="PANTHER" id="PTHR24092:SF91">
    <property type="entry name" value="PHOSPHOLIPID-TRANSPORTING ATPASE 1"/>
    <property type="match status" value="1"/>
</dbReference>
<evidence type="ECO:0000313" key="1">
    <source>
        <dbReference type="EMBL" id="GFH06662.1"/>
    </source>
</evidence>
<dbReference type="Gene3D" id="3.40.1110.10">
    <property type="entry name" value="Calcium-transporting ATPase, cytoplasmic domain N"/>
    <property type="match status" value="1"/>
</dbReference>
<dbReference type="GO" id="GO:0045332">
    <property type="term" value="P:phospholipid translocation"/>
    <property type="evidence" value="ECO:0007669"/>
    <property type="project" value="TreeGrafter"/>
</dbReference>
<keyword evidence="2" id="KW-1185">Reference proteome</keyword>
<dbReference type="EMBL" id="BLLF01000050">
    <property type="protein sequence ID" value="GFH06662.1"/>
    <property type="molecule type" value="Genomic_DNA"/>
</dbReference>
<dbReference type="SUPFAM" id="SSF81660">
    <property type="entry name" value="Metal cation-transporting ATPase, ATP-binding domain N"/>
    <property type="match status" value="1"/>
</dbReference>